<dbReference type="AlphaFoldDB" id="A0A2J6R817"/>
<accession>A0A2J6R817</accession>
<evidence type="ECO:0000313" key="2">
    <source>
        <dbReference type="Proteomes" id="UP000235786"/>
    </source>
</evidence>
<reference evidence="1 2" key="1">
    <citation type="submission" date="2016-04" db="EMBL/GenBank/DDBJ databases">
        <title>A degradative enzymes factory behind the ericoid mycorrhizal symbiosis.</title>
        <authorList>
            <consortium name="DOE Joint Genome Institute"/>
            <person name="Martino E."/>
            <person name="Morin E."/>
            <person name="Grelet G."/>
            <person name="Kuo A."/>
            <person name="Kohler A."/>
            <person name="Daghino S."/>
            <person name="Barry K."/>
            <person name="Choi C."/>
            <person name="Cichocki N."/>
            <person name="Clum A."/>
            <person name="Copeland A."/>
            <person name="Hainaut M."/>
            <person name="Haridas S."/>
            <person name="Labutti K."/>
            <person name="Lindquist E."/>
            <person name="Lipzen A."/>
            <person name="Khouja H.-R."/>
            <person name="Murat C."/>
            <person name="Ohm R."/>
            <person name="Olson A."/>
            <person name="Spatafora J."/>
            <person name="Veneault-Fourrey C."/>
            <person name="Henrissat B."/>
            <person name="Grigoriev I."/>
            <person name="Martin F."/>
            <person name="Perotto S."/>
        </authorList>
    </citation>
    <scope>NUCLEOTIDE SEQUENCE [LARGE SCALE GENOMIC DNA]</scope>
    <source>
        <strain evidence="1 2">F</strain>
    </source>
</reference>
<organism evidence="1 2">
    <name type="scientific">Hyaloscypha variabilis (strain UAMH 11265 / GT02V1 / F)</name>
    <name type="common">Meliniomyces variabilis</name>
    <dbReference type="NCBI Taxonomy" id="1149755"/>
    <lineage>
        <taxon>Eukaryota</taxon>
        <taxon>Fungi</taxon>
        <taxon>Dikarya</taxon>
        <taxon>Ascomycota</taxon>
        <taxon>Pezizomycotina</taxon>
        <taxon>Leotiomycetes</taxon>
        <taxon>Helotiales</taxon>
        <taxon>Hyaloscyphaceae</taxon>
        <taxon>Hyaloscypha</taxon>
        <taxon>Hyaloscypha variabilis</taxon>
    </lineage>
</organism>
<protein>
    <submittedName>
        <fullName evidence="1">Uncharacterized protein</fullName>
    </submittedName>
</protein>
<keyword evidence="2" id="KW-1185">Reference proteome</keyword>
<dbReference type="EMBL" id="KZ613953">
    <property type="protein sequence ID" value="PMD34659.1"/>
    <property type="molecule type" value="Genomic_DNA"/>
</dbReference>
<gene>
    <name evidence="1" type="ORF">L207DRAFT_124308</name>
</gene>
<name>A0A2J6R817_HYAVF</name>
<dbReference type="Proteomes" id="UP000235786">
    <property type="component" value="Unassembled WGS sequence"/>
</dbReference>
<evidence type="ECO:0000313" key="1">
    <source>
        <dbReference type="EMBL" id="PMD34659.1"/>
    </source>
</evidence>
<sequence length="161" mass="17995">MTVHVLALQTLIHTRRLKIKCQLHQARRFAKFVKEVLIVPRVSGSTLPPIILIYYSLVVMRSVPSSRQYGVSCAILTNQRFIKPQDHQRSAVTVGSSSFEKINSGNTFEKLPVLGISSSSAIAVKSTLFGRMVVISKLIWMVADEASLDDPLNENMRQIKT</sequence>
<proteinExistence type="predicted"/>